<accession>A0A9P7ZX17</accession>
<dbReference type="EMBL" id="JAIFTL010000589">
    <property type="protein sequence ID" value="KAG9319145.1"/>
    <property type="molecule type" value="Genomic_DNA"/>
</dbReference>
<protein>
    <recommendedName>
        <fullName evidence="4">Transferase</fullName>
    </recommendedName>
</protein>
<dbReference type="Gene3D" id="3.30.559.10">
    <property type="entry name" value="Chloramphenicol acetyltransferase-like domain"/>
    <property type="match status" value="2"/>
</dbReference>
<dbReference type="InterPro" id="IPR050317">
    <property type="entry name" value="Plant_Fungal_Acyltransferase"/>
</dbReference>
<dbReference type="GO" id="GO:0016747">
    <property type="term" value="F:acyltransferase activity, transferring groups other than amino-acyl groups"/>
    <property type="evidence" value="ECO:0007669"/>
    <property type="project" value="TreeGrafter"/>
</dbReference>
<dbReference type="AlphaFoldDB" id="A0A9P7ZX17"/>
<dbReference type="Pfam" id="PF02458">
    <property type="entry name" value="Transferase"/>
    <property type="match status" value="1"/>
</dbReference>
<proteinExistence type="predicted"/>
<name>A0A9P7ZX17_MORAP</name>
<evidence type="ECO:0000313" key="2">
    <source>
        <dbReference type="EMBL" id="KAG9319145.1"/>
    </source>
</evidence>
<dbReference type="PANTHER" id="PTHR31642">
    <property type="entry name" value="TRICHOTHECENE 3-O-ACETYLTRANSFERASE"/>
    <property type="match status" value="1"/>
</dbReference>
<evidence type="ECO:0000313" key="3">
    <source>
        <dbReference type="Proteomes" id="UP000717515"/>
    </source>
</evidence>
<keyword evidence="1" id="KW-0808">Transferase</keyword>
<comment type="caution">
    <text evidence="2">The sequence shown here is derived from an EMBL/GenBank/DDBJ whole genome shotgun (WGS) entry which is preliminary data.</text>
</comment>
<dbReference type="PANTHER" id="PTHR31642:SF310">
    <property type="entry name" value="FATTY ALCOHOL:CAFFEOYL-COA ACYLTRANSFERASE"/>
    <property type="match status" value="1"/>
</dbReference>
<sequence>MRILMDAKNMLGTPFSVEIKDSPYEGDDGGLSSRTAKMLPPLSSTLAVKVTQFSCGTLIVAASMHHQVADLGGFLEFLELWAQITRGDSIDFTNIPDDWTRHPGRFFPSSFDISTESTLSPFKLNSAPATGQPAFSPLMASSVSKWRFTKTSLEKLKNDLSPIASQKYKSGLWISTGDSLTALACGAIVRARSHANVPRFQGRSSLESEMEIIGMAANCRDRCSLGLKASGRYFGNFVTFCMAPVSRSNLLSPVSDSASRVAVAIRDNLSYECSPRAIARKIEYIEAQNIKLHGLTVDIGLSNWCQFDLKGPKLDFGWGKPFRTTDGGNVYPPGACVMMKDYDSEDVVVTISVEEEGEEVVRADPLLNKYAELVTA</sequence>
<reference evidence="2" key="1">
    <citation type="submission" date="2021-07" db="EMBL/GenBank/DDBJ databases">
        <title>Draft genome of Mortierella alpina, strain LL118, isolated from an aspen leaf litter sample.</title>
        <authorList>
            <person name="Yang S."/>
            <person name="Vinatzer B.A."/>
        </authorList>
    </citation>
    <scope>NUCLEOTIDE SEQUENCE</scope>
    <source>
        <strain evidence="2">LL118</strain>
    </source>
</reference>
<evidence type="ECO:0000256" key="1">
    <source>
        <dbReference type="ARBA" id="ARBA00022679"/>
    </source>
</evidence>
<organism evidence="2 3">
    <name type="scientific">Mortierella alpina</name>
    <name type="common">Oleaginous fungus</name>
    <name type="synonym">Mortierella renispora</name>
    <dbReference type="NCBI Taxonomy" id="64518"/>
    <lineage>
        <taxon>Eukaryota</taxon>
        <taxon>Fungi</taxon>
        <taxon>Fungi incertae sedis</taxon>
        <taxon>Mucoromycota</taxon>
        <taxon>Mortierellomycotina</taxon>
        <taxon>Mortierellomycetes</taxon>
        <taxon>Mortierellales</taxon>
        <taxon>Mortierellaceae</taxon>
        <taxon>Mortierella</taxon>
    </lineage>
</organism>
<dbReference type="Proteomes" id="UP000717515">
    <property type="component" value="Unassembled WGS sequence"/>
</dbReference>
<gene>
    <name evidence="2" type="ORF">KVV02_007461</name>
</gene>
<evidence type="ECO:0008006" key="4">
    <source>
        <dbReference type="Google" id="ProtNLM"/>
    </source>
</evidence>
<dbReference type="InterPro" id="IPR023213">
    <property type="entry name" value="CAT-like_dom_sf"/>
</dbReference>